<dbReference type="Proteomes" id="UP000236946">
    <property type="component" value="Unassembled WGS sequence"/>
</dbReference>
<dbReference type="PANTHER" id="PTHR33383:SF1">
    <property type="entry name" value="MEMBRANE PROTEIN INSERTION EFFICIENCY FACTOR-RELATED"/>
    <property type="match status" value="1"/>
</dbReference>
<reference evidence="3" key="1">
    <citation type="submission" date="2017-09" db="EMBL/GenBank/DDBJ databases">
        <title>Depth-based differentiation of microbial function through sediment-hosted aquifers and enrichment of novel symbionts in the deep terrestrial subsurface.</title>
        <authorList>
            <person name="Probst A.J."/>
            <person name="Ladd B."/>
            <person name="Jarett J.K."/>
            <person name="Geller-Mcgrath D.E."/>
            <person name="Sieber C.M.K."/>
            <person name="Emerson J.B."/>
            <person name="Anantharaman K."/>
            <person name="Thomas B.C."/>
            <person name="Malmstrom R."/>
            <person name="Stieglmeier M."/>
            <person name="Klingl A."/>
            <person name="Woyke T."/>
            <person name="Ryan C.M."/>
            <person name="Banfield J.F."/>
        </authorList>
    </citation>
    <scope>NUCLEOTIDE SEQUENCE [LARGE SCALE GENOMIC DNA]</scope>
</reference>
<evidence type="ECO:0000256" key="1">
    <source>
        <dbReference type="HAMAP-Rule" id="MF_00386"/>
    </source>
</evidence>
<evidence type="ECO:0000313" key="2">
    <source>
        <dbReference type="EMBL" id="PJE69485.1"/>
    </source>
</evidence>
<dbReference type="AlphaFoldDB" id="A0A2H9T189"/>
<accession>A0A2H9T189</accession>
<dbReference type="GO" id="GO:0005886">
    <property type="term" value="C:plasma membrane"/>
    <property type="evidence" value="ECO:0007669"/>
    <property type="project" value="UniProtKB-SubCell"/>
</dbReference>
<dbReference type="SMART" id="SM01234">
    <property type="entry name" value="Haemolytic"/>
    <property type="match status" value="1"/>
</dbReference>
<dbReference type="NCBIfam" id="TIGR00278">
    <property type="entry name" value="membrane protein insertion efficiency factor YidD"/>
    <property type="match status" value="1"/>
</dbReference>
<dbReference type="Pfam" id="PF01809">
    <property type="entry name" value="YidD"/>
    <property type="match status" value="1"/>
</dbReference>
<organism evidence="2 3">
    <name type="scientific">Candidatus Staskawiczbacteria bacterium CG10_big_fil_rev_8_21_14_0_10_38_10</name>
    <dbReference type="NCBI Taxonomy" id="1974891"/>
    <lineage>
        <taxon>Bacteria</taxon>
        <taxon>Candidatus Staskawicziibacteriota</taxon>
    </lineage>
</organism>
<dbReference type="EMBL" id="PFEN01000032">
    <property type="protein sequence ID" value="PJE69485.1"/>
    <property type="molecule type" value="Genomic_DNA"/>
</dbReference>
<dbReference type="HAMAP" id="MF_00386">
    <property type="entry name" value="UPF0161_YidD"/>
    <property type="match status" value="1"/>
</dbReference>
<comment type="similarity">
    <text evidence="1">Belongs to the UPF0161 family.</text>
</comment>
<keyword evidence="1" id="KW-0472">Membrane</keyword>
<name>A0A2H9T189_9BACT</name>
<proteinExistence type="inferred from homology"/>
<comment type="function">
    <text evidence="1">Could be involved in insertion of integral membrane proteins into the membrane.</text>
</comment>
<keyword evidence="1" id="KW-1003">Cell membrane</keyword>
<dbReference type="InterPro" id="IPR002696">
    <property type="entry name" value="Membr_insert_effic_factor_YidD"/>
</dbReference>
<dbReference type="PANTHER" id="PTHR33383">
    <property type="entry name" value="MEMBRANE PROTEIN INSERTION EFFICIENCY FACTOR-RELATED"/>
    <property type="match status" value="1"/>
</dbReference>
<gene>
    <name evidence="2" type="primary">yidD</name>
    <name evidence="2" type="ORF">COU98_01730</name>
</gene>
<comment type="subcellular location">
    <subcellularLocation>
        <location evidence="1">Cell membrane</location>
        <topology evidence="1">Peripheral membrane protein</topology>
        <orientation evidence="1">Cytoplasmic side</orientation>
    </subcellularLocation>
</comment>
<protein>
    <recommendedName>
        <fullName evidence="1">Putative membrane protein insertion efficiency factor</fullName>
    </recommendedName>
</protein>
<evidence type="ECO:0000313" key="3">
    <source>
        <dbReference type="Proteomes" id="UP000236946"/>
    </source>
</evidence>
<sequence length="69" mass="8033">MLKLFFLNTIRFYQNFISSNLEVKCRFYPSCSQYTLEVIEKQGVLKGGLRGIKRIFKCHPFNKGGVDLP</sequence>
<comment type="caution">
    <text evidence="2">The sequence shown here is derived from an EMBL/GenBank/DDBJ whole genome shotgun (WGS) entry which is preliminary data.</text>
</comment>